<feature type="domain" description="Anti sigma-E protein RseA N-terminal" evidence="1">
    <location>
        <begin position="22"/>
        <end position="100"/>
    </location>
</feature>
<dbReference type="EMBL" id="CP037867">
    <property type="protein sequence ID" value="QBM29726.1"/>
    <property type="molecule type" value="Genomic_DNA"/>
</dbReference>
<accession>A0A4P6X506</accession>
<sequence>MNAVPIHETTDSGQMLVRERSREALSALLDGEVRTDDLDLLLAPGSEEMAALLSDGHTYELIGDALRGRPVQGSVGGAAFAGAVMARLRDEPLALPQPVVRQAGVGRPVAANDAVFRWKLVAGLASLAAVVAVTWTIGTGGQDGQLAGPQMASATPMSESASTIQPVVVQTAQGQVLRDARLEQLLSEHRQFGGMSALQAPAGFLRNATYDAAPQR</sequence>
<organism evidence="2 3">
    <name type="scientific">Hydrogenophaga pseudoflava</name>
    <name type="common">Pseudomonas carboxydoflava</name>
    <dbReference type="NCBI Taxonomy" id="47421"/>
    <lineage>
        <taxon>Bacteria</taxon>
        <taxon>Pseudomonadati</taxon>
        <taxon>Pseudomonadota</taxon>
        <taxon>Betaproteobacteria</taxon>
        <taxon>Burkholderiales</taxon>
        <taxon>Comamonadaceae</taxon>
        <taxon>Hydrogenophaga</taxon>
    </lineage>
</organism>
<dbReference type="GO" id="GO:0016989">
    <property type="term" value="F:sigma factor antagonist activity"/>
    <property type="evidence" value="ECO:0007669"/>
    <property type="project" value="InterPro"/>
</dbReference>
<dbReference type="RefSeq" id="WP_241559736.1">
    <property type="nucleotide sequence ID" value="NZ_CP037867.1"/>
</dbReference>
<dbReference type="KEGG" id="hpse:HPF_18680"/>
<name>A0A4P6X506_HYDPS</name>
<evidence type="ECO:0000313" key="2">
    <source>
        <dbReference type="EMBL" id="QBM29726.1"/>
    </source>
</evidence>
<proteinExistence type="predicted"/>
<dbReference type="AlphaFoldDB" id="A0A4P6X506"/>
<dbReference type="InterPro" id="IPR036147">
    <property type="entry name" value="Anti-sigma_E_RseA_N_sf"/>
</dbReference>
<evidence type="ECO:0000313" key="3">
    <source>
        <dbReference type="Proteomes" id="UP000293912"/>
    </source>
</evidence>
<dbReference type="InterPro" id="IPR005572">
    <property type="entry name" value="Anti-sigma_E_RseA_N"/>
</dbReference>
<reference evidence="2 3" key="1">
    <citation type="submission" date="2019-03" db="EMBL/GenBank/DDBJ databases">
        <authorList>
            <person name="Sebastian G."/>
            <person name="Baumann P."/>
            <person name="Ruckert C."/>
            <person name="Kalinowski J."/>
            <person name="Nebel B."/>
            <person name="Takors R."/>
            <person name="Blombach B."/>
        </authorList>
    </citation>
    <scope>NUCLEOTIDE SEQUENCE [LARGE SCALE GENOMIC DNA]</scope>
    <source>
        <strain evidence="2 3">DSM 1084</strain>
    </source>
</reference>
<gene>
    <name evidence="2" type="ORF">HPF_18680</name>
</gene>
<keyword evidence="3" id="KW-1185">Reference proteome</keyword>
<protein>
    <recommendedName>
        <fullName evidence="1">Anti sigma-E protein RseA N-terminal domain-containing protein</fullName>
    </recommendedName>
</protein>
<dbReference type="Proteomes" id="UP000293912">
    <property type="component" value="Chromosome"/>
</dbReference>
<dbReference type="Gene3D" id="1.10.10.880">
    <property type="entry name" value="Anti sigma-E protein RseA, N-terminal domain"/>
    <property type="match status" value="1"/>
</dbReference>
<dbReference type="CDD" id="cd16328">
    <property type="entry name" value="RseA_N"/>
    <property type="match status" value="1"/>
</dbReference>
<dbReference type="SUPFAM" id="SSF89069">
    <property type="entry name" value="N-terminal, cytoplasmic domain of anti-sigmaE factor RseA"/>
    <property type="match status" value="1"/>
</dbReference>
<evidence type="ECO:0000259" key="1">
    <source>
        <dbReference type="Pfam" id="PF03872"/>
    </source>
</evidence>
<dbReference type="Pfam" id="PF03872">
    <property type="entry name" value="RseA_N"/>
    <property type="match status" value="1"/>
</dbReference>